<evidence type="ECO:0000259" key="3">
    <source>
        <dbReference type="SMART" id="SM01293"/>
    </source>
</evidence>
<feature type="domain" description="Far11/STRP N-terminal" evidence="2">
    <location>
        <begin position="120"/>
        <end position="447"/>
    </location>
</feature>
<dbReference type="eggNOG" id="KOG3680">
    <property type="taxonomic scope" value="Eukaryota"/>
</dbReference>
<evidence type="ECO:0000259" key="2">
    <source>
        <dbReference type="SMART" id="SM01292"/>
    </source>
</evidence>
<evidence type="ECO:0000256" key="1">
    <source>
        <dbReference type="SAM" id="MobiDB-lite"/>
    </source>
</evidence>
<dbReference type="PANTHER" id="PTHR13239:SF4">
    <property type="entry name" value="AT25231P"/>
    <property type="match status" value="1"/>
</dbReference>
<gene>
    <name evidence="4" type="ORF">GQ26_0100830</name>
</gene>
<dbReference type="GO" id="GO:0007010">
    <property type="term" value="P:cytoskeleton organization"/>
    <property type="evidence" value="ECO:0007669"/>
    <property type="project" value="TreeGrafter"/>
</dbReference>
<sequence>MSAHQIEADEPEQVIVKADEVDQIGTDISPVPDEELLAEVVDSLTLEPSPVIEKQIPAASTSGNARPTGRPGLARDAAAPPPPMQPPPPAPGQNAIELAPDSLSLAQLRRIVQDIPKVEQQVYAFRYADTQPFPEELDEWFQYSEPERMMLVGSKVSFHQQWKEFCHQHSLDTSTSWLDAEHNTRKSFVNHLLSGLGDSDLYTRIEALEAVCYAMCGVWGLTGGRSVEDYLENPTPVEESDNPRTKSLQIKWIVENVLLIHECDGIPRLYEYMKSIYDKETSPLDTDPVDLDNEKEHATYLIARERESNLILTCMYFVVEVARRQEALDKTNVKLRDAVSALQPSLLITLVKVISGLRWEDSAAIPFTRIALLFWKAIILIFGGTQSLEDAKKELEPKMDVPKDPADRREPFLTASPLDYHIFRQEVTSKYPAYNPPPPVVPLELDHNSILPPFANHPSRLASTQGVSGPSAVGSSGSILHQPVHIATPAPSPPPSPIGPSGKAAKKQNYQTNQHFPFMYPPLDDSSNNIGGKGTSEMQDTLVGKKWEGSDVPASIIEAGKLFSSHVKMTRATRQLWEERERFMKYERGWNADDTANEGTNDEEQSDTSPAPSESRRGSGKPSPPETENEDVQRRLDAVEGFYKQAMPHLQAIVIVLLKVILTNISSMINQANGQSGHGTSMTNGYPYGGTREDFLNDVEELDIIRLREITGKAISGALLLLLKWFKRSHSNYLPLILKMFAHQDVDHLIAQQNDRKEYSFFHFCRFHSDDPPEEDASIENESMDEEEEAIPPPILRRRASVNGSSSVRGPSPVKNEQGYSDGIVRPEVDELGYPTGPVPEDPITTYSFRNFFSVINYLHIMQKITRDKAHRCLLLVQYRSSTILRKGLKIPDPHLRLYTLKLFKSQVPYCGRKWRQTNMRVITAIYLYCRPELRDDWLAGSDVDAEVEDALPLEQALRGLTHWWHLRQYKDVLNIEDEGTSLFEEERDFFTRELDAMGWGLFGEDMLNDVDEREFGMPTNGTTEWDGGPLQMEGLACKHMAIRHPIPFVVRGQSSPEILHDETDVVLGSATDACSRLDVVERGGSKSELFRAEEAWYGQTTPFIRRRKPVTCLAPQMNFLEMILQVCEGREVFCVVADNAQVVVERGLDVKQE</sequence>
<dbReference type="AlphaFoldDB" id="A0A093XUX4"/>
<evidence type="ECO:0000313" key="4">
    <source>
        <dbReference type="EMBL" id="KFX49038.1"/>
    </source>
</evidence>
<feature type="region of interest" description="Disordered" evidence="1">
    <location>
        <begin position="48"/>
        <end position="94"/>
    </location>
</feature>
<feature type="region of interest" description="Disordered" evidence="1">
    <location>
        <begin position="484"/>
        <end position="507"/>
    </location>
</feature>
<dbReference type="InterPro" id="IPR012486">
    <property type="entry name" value="Far11/STRP_N"/>
</dbReference>
<dbReference type="PANTHER" id="PTHR13239">
    <property type="entry name" value="PROTEIN REQUIRED FOR HYPHAL ANASTOMOSIS HAM-2"/>
    <property type="match status" value="1"/>
</dbReference>
<dbReference type="EMBL" id="JPOX01000010">
    <property type="protein sequence ID" value="KFX49038.1"/>
    <property type="molecule type" value="Genomic_DNA"/>
</dbReference>
<feature type="domain" description="Far11/STRP C-terminal" evidence="3">
    <location>
        <begin position="553"/>
        <end position="995"/>
    </location>
</feature>
<dbReference type="Pfam" id="PF11882">
    <property type="entry name" value="DUF3402"/>
    <property type="match status" value="1"/>
</dbReference>
<dbReference type="InterPro" id="IPR021819">
    <property type="entry name" value="Far11/STRP_C"/>
</dbReference>
<feature type="region of interest" description="Disordered" evidence="1">
    <location>
        <begin position="588"/>
        <end position="631"/>
    </location>
</feature>
<feature type="compositionally biased region" description="Pro residues" evidence="1">
    <location>
        <begin position="79"/>
        <end position="91"/>
    </location>
</feature>
<comment type="caution">
    <text evidence="4">The sequence shown here is derived from an EMBL/GenBank/DDBJ whole genome shotgun (WGS) entry which is preliminary data.</text>
</comment>
<feature type="region of interest" description="Disordered" evidence="1">
    <location>
        <begin position="802"/>
        <end position="821"/>
    </location>
</feature>
<feature type="compositionally biased region" description="Acidic residues" evidence="1">
    <location>
        <begin position="772"/>
        <end position="790"/>
    </location>
</feature>
<dbReference type="HOGENOM" id="CLU_003184_0_0_1"/>
<dbReference type="InterPro" id="IPR040185">
    <property type="entry name" value="Far11/STRP"/>
</dbReference>
<feature type="region of interest" description="Disordered" evidence="1">
    <location>
        <begin position="771"/>
        <end position="796"/>
    </location>
</feature>
<reference evidence="4" key="1">
    <citation type="journal article" date="2014" name="PLoS Genet.">
        <title>Signature Gene Expression Reveals Novel Clues to the Molecular Mechanisms of Dimorphic Transition in Penicillium marneffei.</title>
        <authorList>
            <person name="Yang E."/>
            <person name="Wang G."/>
            <person name="Cai J."/>
            <person name="Woo P.C."/>
            <person name="Lau S.K."/>
            <person name="Yuen K.-Y."/>
            <person name="Chow W.-N."/>
            <person name="Lin X."/>
        </authorList>
    </citation>
    <scope>NUCLEOTIDE SEQUENCE [LARGE SCALE GENOMIC DNA]</scope>
    <source>
        <strain evidence="4">PM1</strain>
    </source>
</reference>
<dbReference type="SMART" id="SM01292">
    <property type="entry name" value="N1221"/>
    <property type="match status" value="1"/>
</dbReference>
<name>A0A093XUX4_TALMA</name>
<accession>A0A093XUX4</accession>
<organism evidence="4">
    <name type="scientific">Talaromyces marneffei PM1</name>
    <dbReference type="NCBI Taxonomy" id="1077442"/>
    <lineage>
        <taxon>Eukaryota</taxon>
        <taxon>Fungi</taxon>
        <taxon>Dikarya</taxon>
        <taxon>Ascomycota</taxon>
        <taxon>Pezizomycotina</taxon>
        <taxon>Eurotiomycetes</taxon>
        <taxon>Eurotiomycetidae</taxon>
        <taxon>Eurotiales</taxon>
        <taxon>Trichocomaceae</taxon>
        <taxon>Talaromyces</taxon>
        <taxon>Talaromyces sect. Talaromyces</taxon>
    </lineage>
</organism>
<dbReference type="SMART" id="SM01293">
    <property type="entry name" value="DUF3402"/>
    <property type="match status" value="1"/>
</dbReference>
<dbReference type="Pfam" id="PF07923">
    <property type="entry name" value="N1221"/>
    <property type="match status" value="1"/>
</dbReference>
<protein>
    <submittedName>
        <fullName evidence="4">Factor arrest protein 11</fullName>
    </submittedName>
</protein>
<proteinExistence type="predicted"/>
<dbReference type="GO" id="GO:0005829">
    <property type="term" value="C:cytosol"/>
    <property type="evidence" value="ECO:0007669"/>
    <property type="project" value="TreeGrafter"/>
</dbReference>